<dbReference type="EMBL" id="JAANQT010010861">
    <property type="protein sequence ID" value="KAG1274778.1"/>
    <property type="molecule type" value="Genomic_DNA"/>
</dbReference>
<comment type="caution">
    <text evidence="1">The sequence shown here is derived from an EMBL/GenBank/DDBJ whole genome shotgun (WGS) entry which is preliminary data.</text>
</comment>
<name>A0A9P6WSA9_RHIOR</name>
<organism evidence="1 2">
    <name type="scientific">Rhizopus oryzae</name>
    <name type="common">Mucormycosis agent</name>
    <name type="synonym">Rhizopus arrhizus var. delemar</name>
    <dbReference type="NCBI Taxonomy" id="64495"/>
    <lineage>
        <taxon>Eukaryota</taxon>
        <taxon>Fungi</taxon>
        <taxon>Fungi incertae sedis</taxon>
        <taxon>Mucoromycota</taxon>
        <taxon>Mucoromycotina</taxon>
        <taxon>Mucoromycetes</taxon>
        <taxon>Mucorales</taxon>
        <taxon>Mucorineae</taxon>
        <taxon>Rhizopodaceae</taxon>
        <taxon>Rhizopus</taxon>
    </lineage>
</organism>
<reference evidence="1" key="1">
    <citation type="journal article" date="2020" name="Microb. Genom.">
        <title>Genetic diversity of clinical and environmental Mucorales isolates obtained from an investigation of mucormycosis cases among solid organ transplant recipients.</title>
        <authorList>
            <person name="Nguyen M.H."/>
            <person name="Kaul D."/>
            <person name="Muto C."/>
            <person name="Cheng S.J."/>
            <person name="Richter R.A."/>
            <person name="Bruno V.M."/>
            <person name="Liu G."/>
            <person name="Beyhan S."/>
            <person name="Sundermann A.J."/>
            <person name="Mounaud S."/>
            <person name="Pasculle A.W."/>
            <person name="Nierman W.C."/>
            <person name="Driscoll E."/>
            <person name="Cumbie R."/>
            <person name="Clancy C.J."/>
            <person name="Dupont C.L."/>
        </authorList>
    </citation>
    <scope>NUCLEOTIDE SEQUENCE</scope>
    <source>
        <strain evidence="1">GL11</strain>
    </source>
</reference>
<sequence length="101" mass="11493">MSLLISTCALGRYLVEGKWCPCSYRSTSAFPCKLFQEYAGTPRSPWYHRIPGTHILIPHWLYIPTWSICRYHASLKDLCGVGEEHHQAGSNSICSHQIPKC</sequence>
<accession>A0A9P6WSA9</accession>
<dbReference type="Proteomes" id="UP000716291">
    <property type="component" value="Unassembled WGS sequence"/>
</dbReference>
<evidence type="ECO:0000313" key="2">
    <source>
        <dbReference type="Proteomes" id="UP000716291"/>
    </source>
</evidence>
<dbReference type="AlphaFoldDB" id="A0A9P6WSA9"/>
<protein>
    <submittedName>
        <fullName evidence="1">Uncharacterized protein</fullName>
    </submittedName>
</protein>
<proteinExistence type="predicted"/>
<evidence type="ECO:0000313" key="1">
    <source>
        <dbReference type="EMBL" id="KAG1274778.1"/>
    </source>
</evidence>
<gene>
    <name evidence="1" type="ORF">G6F64_015042</name>
</gene>
<keyword evidence="2" id="KW-1185">Reference proteome</keyword>